<comment type="caution">
    <text evidence="2">The sequence shown here is derived from an EMBL/GenBank/DDBJ whole genome shotgun (WGS) entry which is preliminary data.</text>
</comment>
<name>A0A5E4LQ88_9ARCH</name>
<keyword evidence="1" id="KW-0812">Transmembrane</keyword>
<feature type="transmembrane region" description="Helical" evidence="1">
    <location>
        <begin position="83"/>
        <end position="101"/>
    </location>
</feature>
<feature type="transmembrane region" description="Helical" evidence="1">
    <location>
        <begin position="36"/>
        <end position="52"/>
    </location>
</feature>
<organism evidence="2 3">
    <name type="scientific">Candidatus Bilamarchaeum dharawalense</name>
    <dbReference type="NCBI Taxonomy" id="2885759"/>
    <lineage>
        <taxon>Archaea</taxon>
        <taxon>Candidatus Micrarchaeota</taxon>
        <taxon>Candidatus Micrarchaeia</taxon>
        <taxon>Candidatus Anstonellales</taxon>
        <taxon>Candidatus Bilamarchaeaceae</taxon>
        <taxon>Candidatus Bilamarchaeum</taxon>
    </lineage>
</organism>
<evidence type="ECO:0000313" key="3">
    <source>
        <dbReference type="Proteomes" id="UP000789941"/>
    </source>
</evidence>
<protein>
    <recommendedName>
        <fullName evidence="4">YhhN-like protein</fullName>
    </recommendedName>
</protein>
<evidence type="ECO:0000313" key="2">
    <source>
        <dbReference type="EMBL" id="VVC03278.1"/>
    </source>
</evidence>
<keyword evidence="1" id="KW-1133">Transmembrane helix</keyword>
<accession>A0A5E4LQ88</accession>
<sequence length="186" mass="20342">MIPKKSSQKYSSIIFYVGLVAMGILIAGVLSEPASLLQKILFFLGALGLTVVAHGNKQLMLFVLQIIICLGSILAFLDIGDMVKYAILLGAGIFVIGHVVMTKKYKKDRWGPICIVGLMLIAAGMATNAATYPLYFGLFLAMGSILVAFYSFMDYVYNKDKIAIIWLILNLIFAINPILLVISIVK</sequence>
<proteinExistence type="predicted"/>
<evidence type="ECO:0008006" key="4">
    <source>
        <dbReference type="Google" id="ProtNLM"/>
    </source>
</evidence>
<dbReference type="AlphaFoldDB" id="A0A5E4LQ88"/>
<gene>
    <name evidence="2" type="ORF">LFW2832_00268</name>
</gene>
<feature type="transmembrane region" description="Helical" evidence="1">
    <location>
        <begin position="12"/>
        <end position="30"/>
    </location>
</feature>
<keyword evidence="1" id="KW-0472">Membrane</keyword>
<feature type="transmembrane region" description="Helical" evidence="1">
    <location>
        <begin position="59"/>
        <end position="77"/>
    </location>
</feature>
<reference evidence="2 3" key="1">
    <citation type="submission" date="2019-08" db="EMBL/GenBank/DDBJ databases">
        <authorList>
            <person name="Vazquez-Campos X."/>
        </authorList>
    </citation>
    <scope>NUCLEOTIDE SEQUENCE [LARGE SCALE GENOMIC DNA]</scope>
    <source>
        <strain evidence="2">LFW-283_2</strain>
    </source>
</reference>
<evidence type="ECO:0000256" key="1">
    <source>
        <dbReference type="SAM" id="Phobius"/>
    </source>
</evidence>
<feature type="transmembrane region" description="Helical" evidence="1">
    <location>
        <begin position="132"/>
        <end position="152"/>
    </location>
</feature>
<dbReference type="Proteomes" id="UP000789941">
    <property type="component" value="Unassembled WGS sequence"/>
</dbReference>
<feature type="transmembrane region" description="Helical" evidence="1">
    <location>
        <begin position="110"/>
        <end position="126"/>
    </location>
</feature>
<feature type="transmembrane region" description="Helical" evidence="1">
    <location>
        <begin position="164"/>
        <end position="185"/>
    </location>
</feature>
<dbReference type="EMBL" id="CABMJJ010000007">
    <property type="protein sequence ID" value="VVC03278.1"/>
    <property type="molecule type" value="Genomic_DNA"/>
</dbReference>